<dbReference type="AlphaFoldDB" id="A0ABC8K7H0"/>
<evidence type="ECO:0000313" key="3">
    <source>
        <dbReference type="Proteomes" id="UP001642260"/>
    </source>
</evidence>
<dbReference type="InterPro" id="IPR016024">
    <property type="entry name" value="ARM-type_fold"/>
</dbReference>
<name>A0ABC8K7H0_ERUVS</name>
<comment type="similarity">
    <text evidence="1">Belongs to the CorA metal ion transporter (MIT) (TC 1.A.35.5) family.</text>
</comment>
<dbReference type="Gene3D" id="1.20.58.340">
    <property type="entry name" value="Magnesium transport protein CorA, transmembrane region"/>
    <property type="match status" value="1"/>
</dbReference>
<dbReference type="SUPFAM" id="SSF48371">
    <property type="entry name" value="ARM repeat"/>
    <property type="match status" value="1"/>
</dbReference>
<accession>A0ABC8K7H0</accession>
<dbReference type="PANTHER" id="PTHR13890">
    <property type="entry name" value="RNA SPLICING PROTEIN MRS2, MITOCHONDRIAL"/>
    <property type="match status" value="1"/>
</dbReference>
<evidence type="ECO:0000256" key="1">
    <source>
        <dbReference type="ARBA" id="ARBA00007535"/>
    </source>
</evidence>
<organism evidence="2 3">
    <name type="scientific">Eruca vesicaria subsp. sativa</name>
    <name type="common">Garden rocket</name>
    <name type="synonym">Eruca sativa</name>
    <dbReference type="NCBI Taxonomy" id="29727"/>
    <lineage>
        <taxon>Eukaryota</taxon>
        <taxon>Viridiplantae</taxon>
        <taxon>Streptophyta</taxon>
        <taxon>Embryophyta</taxon>
        <taxon>Tracheophyta</taxon>
        <taxon>Spermatophyta</taxon>
        <taxon>Magnoliopsida</taxon>
        <taxon>eudicotyledons</taxon>
        <taxon>Gunneridae</taxon>
        <taxon>Pentapetalae</taxon>
        <taxon>rosids</taxon>
        <taxon>malvids</taxon>
        <taxon>Brassicales</taxon>
        <taxon>Brassicaceae</taxon>
        <taxon>Brassiceae</taxon>
        <taxon>Eruca</taxon>
    </lineage>
</organism>
<proteinExistence type="inferred from homology"/>
<dbReference type="EMBL" id="CAKOAT010191266">
    <property type="protein sequence ID" value="CAH8354310.1"/>
    <property type="molecule type" value="Genomic_DNA"/>
</dbReference>
<sequence>MSDEEVILMNARDASVAQYQFELCKRLQSNQNLNLKDDLPFEFKALELVLELSCLFLDAQVNELEMERYPVLDELASNISTLNLEHVRRLKKSPPCLNTESSEEHLMDDDDDMAEMYLTEKKERSEAHASVELEDNLYEDFESSGISRDESVTKAAVAGKGDLADVVGEKAKPLFSNFTFCGEFLSECLDSEDEDLKDTARWAQGMIARPLVTS</sequence>
<comment type="caution">
    <text evidence="2">The sequence shown here is derived from an EMBL/GenBank/DDBJ whole genome shotgun (WGS) entry which is preliminary data.</text>
</comment>
<gene>
    <name evidence="2" type="ORF">ERUC_LOCUS20065</name>
</gene>
<dbReference type="Proteomes" id="UP001642260">
    <property type="component" value="Unassembled WGS sequence"/>
</dbReference>
<dbReference type="GO" id="GO:0015095">
    <property type="term" value="F:magnesium ion transmembrane transporter activity"/>
    <property type="evidence" value="ECO:0007669"/>
    <property type="project" value="UniProtKB-ARBA"/>
</dbReference>
<protein>
    <submittedName>
        <fullName evidence="2">Uncharacterized protein</fullName>
    </submittedName>
</protein>
<dbReference type="Pfam" id="PF22099">
    <property type="entry name" value="MRS2-like"/>
    <property type="match status" value="1"/>
</dbReference>
<keyword evidence="3" id="KW-1185">Reference proteome</keyword>
<evidence type="ECO:0000313" key="2">
    <source>
        <dbReference type="EMBL" id="CAH8354310.1"/>
    </source>
</evidence>
<dbReference type="InterPro" id="IPR039204">
    <property type="entry name" value="MRS2-like"/>
</dbReference>
<dbReference type="PANTHER" id="PTHR13890:SF39">
    <property type="entry name" value="MAGNESIUM TRANSPORTER MRS2-5"/>
    <property type="match status" value="1"/>
</dbReference>
<reference evidence="2 3" key="1">
    <citation type="submission" date="2022-03" db="EMBL/GenBank/DDBJ databases">
        <authorList>
            <person name="Macdonald S."/>
            <person name="Ahmed S."/>
            <person name="Newling K."/>
        </authorList>
    </citation>
    <scope>NUCLEOTIDE SEQUENCE [LARGE SCALE GENOMIC DNA]</scope>
</reference>